<evidence type="ECO:0000256" key="2">
    <source>
        <dbReference type="ARBA" id="ARBA00022801"/>
    </source>
</evidence>
<organism evidence="5 6">
    <name type="scientific">Colletotrichum noveboracense</name>
    <dbReference type="NCBI Taxonomy" id="2664923"/>
    <lineage>
        <taxon>Eukaryota</taxon>
        <taxon>Fungi</taxon>
        <taxon>Dikarya</taxon>
        <taxon>Ascomycota</taxon>
        <taxon>Pezizomycotina</taxon>
        <taxon>Sordariomycetes</taxon>
        <taxon>Hypocreomycetidae</taxon>
        <taxon>Glomerellales</taxon>
        <taxon>Glomerellaceae</taxon>
        <taxon>Colletotrichum</taxon>
        <taxon>Colletotrichum gloeosporioides species complex</taxon>
    </lineage>
</organism>
<protein>
    <recommendedName>
        <fullName evidence="4">CN hydrolase domain-containing protein</fullName>
    </recommendedName>
</protein>
<dbReference type="GO" id="GO:0050152">
    <property type="term" value="F:omega-amidase activity"/>
    <property type="evidence" value="ECO:0007669"/>
    <property type="project" value="TreeGrafter"/>
</dbReference>
<dbReference type="InterPro" id="IPR036526">
    <property type="entry name" value="C-N_Hydrolase_sf"/>
</dbReference>
<dbReference type="PANTHER" id="PTHR23088:SF30">
    <property type="entry name" value="OMEGA-AMIDASE NIT2"/>
    <property type="match status" value="1"/>
</dbReference>
<comment type="caution">
    <text evidence="5">The sequence shown here is derived from an EMBL/GenBank/DDBJ whole genome shotgun (WGS) entry which is preliminary data.</text>
</comment>
<feature type="transmembrane region" description="Helical" evidence="3">
    <location>
        <begin position="891"/>
        <end position="912"/>
    </location>
</feature>
<dbReference type="FunFam" id="3.60.110.10:FF:000002">
    <property type="entry name" value="Nitrilase family member 2"/>
    <property type="match status" value="1"/>
</dbReference>
<dbReference type="Gene3D" id="3.60.110.10">
    <property type="entry name" value="Carbon-nitrogen hydrolase"/>
    <property type="match status" value="1"/>
</dbReference>
<dbReference type="GO" id="GO:0006541">
    <property type="term" value="P:glutamine metabolic process"/>
    <property type="evidence" value="ECO:0007669"/>
    <property type="project" value="TreeGrafter"/>
</dbReference>
<dbReference type="GO" id="GO:0005739">
    <property type="term" value="C:mitochondrion"/>
    <property type="evidence" value="ECO:0007669"/>
    <property type="project" value="TreeGrafter"/>
</dbReference>
<gene>
    <name evidence="5" type="ORF">CGXH109_LOCUS64453</name>
</gene>
<dbReference type="GO" id="GO:0006107">
    <property type="term" value="P:oxaloacetate metabolic process"/>
    <property type="evidence" value="ECO:0007669"/>
    <property type="project" value="TreeGrafter"/>
</dbReference>
<dbReference type="PROSITE" id="PS50263">
    <property type="entry name" value="CN_HYDROLASE"/>
    <property type="match status" value="1"/>
</dbReference>
<evidence type="ECO:0000313" key="6">
    <source>
        <dbReference type="Proteomes" id="UP001152533"/>
    </source>
</evidence>
<dbReference type="Pfam" id="PF00795">
    <property type="entry name" value="CN_hydrolase"/>
    <property type="match status" value="1"/>
</dbReference>
<dbReference type="Pfam" id="PF06985">
    <property type="entry name" value="HET"/>
    <property type="match status" value="1"/>
</dbReference>
<dbReference type="AlphaFoldDB" id="A0A9W4RU42"/>
<accession>A0A9W4RU42</accession>
<evidence type="ECO:0000256" key="3">
    <source>
        <dbReference type="SAM" id="Phobius"/>
    </source>
</evidence>
<evidence type="ECO:0000259" key="4">
    <source>
        <dbReference type="PROSITE" id="PS50263"/>
    </source>
</evidence>
<evidence type="ECO:0000256" key="1">
    <source>
        <dbReference type="ARBA" id="ARBA00010613"/>
    </source>
</evidence>
<keyword evidence="2" id="KW-0378">Hydrolase</keyword>
<dbReference type="InterPro" id="IPR010730">
    <property type="entry name" value="HET"/>
</dbReference>
<sequence>VLEAANAGAKIVVLPECFNSPYGCDYFPKYAETLLPSPPTKEQSPSFHAIAAIASESGAYLIGGSIPELDTKTGKFYNTSLIFSPKGELLASHRKVHLFDIDIPGKITFRESEVLSPGDSVTVVDLPEYGKISVAICYDIRFPELAMIAARKGCFALVYPGAFNLTTGPMHWRLLGQGRAVDNQIYVAMCSPARDMDATYHAWGHSLIIDPMANVLTEAEEGETTVAWELDGTKIEEARRNIPVNTQRRFDVYPDVSSAKVDAGDISDDLRCRIHVVKQTQAKATYEAISYTWGRPEFTCELIVVDDAVDNTASSQCQHTLSRLSITPSLDGALRRFRHYPSAQTQRRRDLRLRTQHSRIQRLRTQRLWADAVCIDQDNQSEKAHHIPLMSSIYRNAAGVLIWLGEIALGGDRDPLWKLSPEPEDYILLDHPWFRRRWVIQEAVLNKTTNVFSANDDRNFESVCDLAYNIFYKKGGEASSTLAIRAASVWQMYWIRYVLHGNSYGNKSPYYTQECSICKLMQSFDQYDCADPRDRVFTLASLAEDVDIREVDLATFRQALDGTAHNGALLHRVRRPQTMVTYEEGASVGDIYTMFGRSIGEAGNLPWVLGEASARLESLRPVFQEERDMVPSWVPDWRIQSRRPSFWTHGNDVRYPIRRLEGRDIREWTGNDPDQPTFSITLSPAQSQHTKQPVFRMQLPLTRITQTSVDARKDKYQSVAPFRVTWRSETFPSSTESWHDVATCIKKIFHELWEIVKLQATYDAPSQAIKHSPGSVRDQLAERFSYVLIAGSMLIDGDKNGPISTGRLCDFAETLHKSLNLQDMPSYAASWCKLPQHMGGDIDLMYHGSDALHDCRTREDTSYLVAPEVAFLIKVLILSDIDFASHKELELVPGILIATIITLLTLVSHLFWWPQ</sequence>
<dbReference type="InterPro" id="IPR045254">
    <property type="entry name" value="Nit1/2_C-N_Hydrolase"/>
</dbReference>
<dbReference type="Proteomes" id="UP001152533">
    <property type="component" value="Unassembled WGS sequence"/>
</dbReference>
<keyword evidence="6" id="KW-1185">Reference proteome</keyword>
<dbReference type="GO" id="GO:0006528">
    <property type="term" value="P:asparagine metabolic process"/>
    <property type="evidence" value="ECO:0007669"/>
    <property type="project" value="TreeGrafter"/>
</dbReference>
<dbReference type="EMBL" id="CAMGZC010000422">
    <property type="protein sequence ID" value="CAI0647321.1"/>
    <property type="molecule type" value="Genomic_DNA"/>
</dbReference>
<dbReference type="InterPro" id="IPR003010">
    <property type="entry name" value="C-N_Hydrolase"/>
</dbReference>
<keyword evidence="3" id="KW-0812">Transmembrane</keyword>
<keyword evidence="3" id="KW-1133">Transmembrane helix</keyword>
<proteinExistence type="inferred from homology"/>
<comment type="similarity">
    <text evidence="1">Belongs to the carbon-nitrogen hydrolase superfamily. NIT1/NIT2 family.</text>
</comment>
<evidence type="ECO:0000313" key="5">
    <source>
        <dbReference type="EMBL" id="CAI0647321.1"/>
    </source>
</evidence>
<name>A0A9W4RU42_9PEZI</name>
<dbReference type="SUPFAM" id="SSF56317">
    <property type="entry name" value="Carbon-nitrogen hydrolase"/>
    <property type="match status" value="1"/>
</dbReference>
<feature type="domain" description="CN hydrolase" evidence="4">
    <location>
        <begin position="1"/>
        <end position="232"/>
    </location>
</feature>
<reference evidence="5" key="1">
    <citation type="submission" date="2022-08" db="EMBL/GenBank/DDBJ databases">
        <authorList>
            <person name="Giroux E."/>
            <person name="Giroux E."/>
        </authorList>
    </citation>
    <scope>NUCLEOTIDE SEQUENCE</scope>
    <source>
        <strain evidence="5">H1091258</strain>
    </source>
</reference>
<dbReference type="PANTHER" id="PTHR23088">
    <property type="entry name" value="NITRILASE-RELATED"/>
    <property type="match status" value="1"/>
</dbReference>
<feature type="non-terminal residue" evidence="5">
    <location>
        <position position="1"/>
    </location>
</feature>
<keyword evidence="3" id="KW-0472">Membrane</keyword>
<dbReference type="CDD" id="cd07572">
    <property type="entry name" value="nit"/>
    <property type="match status" value="1"/>
</dbReference>